<keyword evidence="6" id="KW-0325">Glycoprotein</keyword>
<dbReference type="AlphaFoldDB" id="A0AAN9AFP2"/>
<comment type="similarity">
    <text evidence="2">Belongs to the sulfatase family.</text>
</comment>
<dbReference type="GO" id="GO:0046872">
    <property type="term" value="F:metal ion binding"/>
    <property type="evidence" value="ECO:0007669"/>
    <property type="project" value="UniProtKB-KW"/>
</dbReference>
<evidence type="ECO:0000256" key="1">
    <source>
        <dbReference type="ARBA" id="ARBA00001913"/>
    </source>
</evidence>
<dbReference type="InterPro" id="IPR024607">
    <property type="entry name" value="Sulfatase_CS"/>
</dbReference>
<gene>
    <name evidence="8" type="ORF">SK128_026980</name>
</gene>
<evidence type="ECO:0000256" key="2">
    <source>
        <dbReference type="ARBA" id="ARBA00008779"/>
    </source>
</evidence>
<evidence type="ECO:0000256" key="5">
    <source>
        <dbReference type="ARBA" id="ARBA00022837"/>
    </source>
</evidence>
<dbReference type="InterPro" id="IPR017850">
    <property type="entry name" value="Alkaline_phosphatase_core_sf"/>
</dbReference>
<accession>A0AAN9AFP2</accession>
<protein>
    <recommendedName>
        <fullName evidence="7">Sulfatase N-terminal domain-containing protein</fullName>
    </recommendedName>
</protein>
<keyword evidence="4" id="KW-0378">Hydrolase</keyword>
<evidence type="ECO:0000256" key="6">
    <source>
        <dbReference type="ARBA" id="ARBA00023180"/>
    </source>
</evidence>
<dbReference type="Gene3D" id="3.40.720.10">
    <property type="entry name" value="Alkaline Phosphatase, subunit A"/>
    <property type="match status" value="1"/>
</dbReference>
<dbReference type="PANTHER" id="PTHR10342:SF274">
    <property type="entry name" value="ARYLSULFATASE B"/>
    <property type="match status" value="1"/>
</dbReference>
<keyword evidence="9" id="KW-1185">Reference proteome</keyword>
<organism evidence="8 9">
    <name type="scientific">Halocaridina rubra</name>
    <name type="common">Hawaiian red shrimp</name>
    <dbReference type="NCBI Taxonomy" id="373956"/>
    <lineage>
        <taxon>Eukaryota</taxon>
        <taxon>Metazoa</taxon>
        <taxon>Ecdysozoa</taxon>
        <taxon>Arthropoda</taxon>
        <taxon>Crustacea</taxon>
        <taxon>Multicrustacea</taxon>
        <taxon>Malacostraca</taxon>
        <taxon>Eumalacostraca</taxon>
        <taxon>Eucarida</taxon>
        <taxon>Decapoda</taxon>
        <taxon>Pleocyemata</taxon>
        <taxon>Caridea</taxon>
        <taxon>Atyoidea</taxon>
        <taxon>Atyidae</taxon>
        <taxon>Halocaridina</taxon>
    </lineage>
</organism>
<dbReference type="PROSITE" id="PS00149">
    <property type="entry name" value="SULFATASE_2"/>
    <property type="match status" value="1"/>
</dbReference>
<evidence type="ECO:0000256" key="4">
    <source>
        <dbReference type="ARBA" id="ARBA00022801"/>
    </source>
</evidence>
<dbReference type="Proteomes" id="UP001381693">
    <property type="component" value="Unassembled WGS sequence"/>
</dbReference>
<evidence type="ECO:0000256" key="3">
    <source>
        <dbReference type="ARBA" id="ARBA00022723"/>
    </source>
</evidence>
<keyword evidence="3" id="KW-0479">Metal-binding</keyword>
<dbReference type="PANTHER" id="PTHR10342">
    <property type="entry name" value="ARYLSULFATASE"/>
    <property type="match status" value="1"/>
</dbReference>
<keyword evidence="5" id="KW-0106">Calcium</keyword>
<evidence type="ECO:0000259" key="7">
    <source>
        <dbReference type="Pfam" id="PF00884"/>
    </source>
</evidence>
<reference evidence="8 9" key="1">
    <citation type="submission" date="2023-11" db="EMBL/GenBank/DDBJ databases">
        <title>Halocaridina rubra genome assembly.</title>
        <authorList>
            <person name="Smith C."/>
        </authorList>
    </citation>
    <scope>NUCLEOTIDE SEQUENCE [LARGE SCALE GENOMIC DNA]</scope>
    <source>
        <strain evidence="8">EP-1</strain>
        <tissue evidence="8">Whole</tissue>
    </source>
</reference>
<feature type="domain" description="Sulfatase N-terminal" evidence="7">
    <location>
        <begin position="10"/>
        <end position="230"/>
    </location>
</feature>
<dbReference type="Pfam" id="PF00884">
    <property type="entry name" value="Sulfatase"/>
    <property type="match status" value="1"/>
</dbReference>
<sequence>NRVIKPLEPVGVPLRYKFLPEALKAQGYSTHAVGKWHVGYCAEEYTPTKRGFDTFYGFHGGSQDYFTYTHPGGIPLEKRSSCGNECYDFGLDLFNNTTPDVTKNGKYSTHLFTSVVEDLLQARNPRKPLFLYLAYQSVHTPLQVPQEYKNAFRHITHKQRMVHLGMLSALDEAVGKVTRALQATGHYQNSNGGAVKKGGNNYPLCGKKGTLLEGGTRGAAFIHSPLLQKPYISEK</sequence>
<dbReference type="InterPro" id="IPR047115">
    <property type="entry name" value="ARSB"/>
</dbReference>
<dbReference type="GO" id="GO:0008484">
    <property type="term" value="F:sulfuric ester hydrolase activity"/>
    <property type="evidence" value="ECO:0007669"/>
    <property type="project" value="InterPro"/>
</dbReference>
<evidence type="ECO:0000313" key="9">
    <source>
        <dbReference type="Proteomes" id="UP001381693"/>
    </source>
</evidence>
<dbReference type="EMBL" id="JAXCGZ010000420">
    <property type="protein sequence ID" value="KAK7086020.1"/>
    <property type="molecule type" value="Genomic_DNA"/>
</dbReference>
<proteinExistence type="inferred from homology"/>
<dbReference type="InterPro" id="IPR000917">
    <property type="entry name" value="Sulfatase_N"/>
</dbReference>
<dbReference type="SUPFAM" id="SSF53649">
    <property type="entry name" value="Alkaline phosphatase-like"/>
    <property type="match status" value="1"/>
</dbReference>
<feature type="non-terminal residue" evidence="8">
    <location>
        <position position="1"/>
    </location>
</feature>
<comment type="cofactor">
    <cofactor evidence="1">
        <name>Ca(2+)</name>
        <dbReference type="ChEBI" id="CHEBI:29108"/>
    </cofactor>
</comment>
<evidence type="ECO:0000313" key="8">
    <source>
        <dbReference type="EMBL" id="KAK7086020.1"/>
    </source>
</evidence>
<comment type="caution">
    <text evidence="8">The sequence shown here is derived from an EMBL/GenBank/DDBJ whole genome shotgun (WGS) entry which is preliminary data.</text>
</comment>
<name>A0AAN9AFP2_HALRR</name>